<dbReference type="Gene3D" id="2.60.120.10">
    <property type="entry name" value="Jelly Rolls"/>
    <property type="match status" value="1"/>
</dbReference>
<evidence type="ECO:0000256" key="1">
    <source>
        <dbReference type="ARBA" id="ARBA00023015"/>
    </source>
</evidence>
<evidence type="ECO:0000313" key="7">
    <source>
        <dbReference type="Proteomes" id="UP000277811"/>
    </source>
</evidence>
<dbReference type="InterPro" id="IPR036390">
    <property type="entry name" value="WH_DNA-bd_sf"/>
</dbReference>
<dbReference type="SUPFAM" id="SSF46785">
    <property type="entry name" value="Winged helix' DNA-binding domain"/>
    <property type="match status" value="1"/>
</dbReference>
<keyword evidence="3" id="KW-0804">Transcription</keyword>
<dbReference type="GO" id="GO:0003677">
    <property type="term" value="F:DNA binding"/>
    <property type="evidence" value="ECO:0007669"/>
    <property type="project" value="UniProtKB-KW"/>
</dbReference>
<dbReference type="InterPro" id="IPR050397">
    <property type="entry name" value="Env_Response_Regulators"/>
</dbReference>
<dbReference type="Gene3D" id="1.10.10.10">
    <property type="entry name" value="Winged helix-like DNA-binding domain superfamily/Winged helix DNA-binding domain"/>
    <property type="match status" value="1"/>
</dbReference>
<proteinExistence type="predicted"/>
<dbReference type="Pfam" id="PF13545">
    <property type="entry name" value="HTH_Crp_2"/>
    <property type="match status" value="1"/>
</dbReference>
<dbReference type="AlphaFoldDB" id="A0A498R183"/>
<evidence type="ECO:0008006" key="8">
    <source>
        <dbReference type="Google" id="ProtNLM"/>
    </source>
</evidence>
<evidence type="ECO:0000256" key="3">
    <source>
        <dbReference type="ARBA" id="ARBA00023163"/>
    </source>
</evidence>
<dbReference type="Proteomes" id="UP000277811">
    <property type="component" value="Unassembled WGS sequence"/>
</dbReference>
<organism evidence="6 7">
    <name type="scientific">Lucifera butyrica</name>
    <dbReference type="NCBI Taxonomy" id="1351585"/>
    <lineage>
        <taxon>Bacteria</taxon>
        <taxon>Bacillati</taxon>
        <taxon>Bacillota</taxon>
        <taxon>Negativicutes</taxon>
        <taxon>Veillonellales</taxon>
        <taxon>Veillonellaceae</taxon>
        <taxon>Lucifera</taxon>
    </lineage>
</organism>
<accession>A0A498R183</accession>
<dbReference type="PANTHER" id="PTHR24567:SF26">
    <property type="entry name" value="REGULATORY PROTEIN YEIL"/>
    <property type="match status" value="1"/>
</dbReference>
<name>A0A498R183_9FIRM</name>
<protein>
    <recommendedName>
        <fullName evidence="8">Transcription regulator hth crp</fullName>
    </recommendedName>
</protein>
<dbReference type="Pfam" id="PF00027">
    <property type="entry name" value="cNMP_binding"/>
    <property type="match status" value="1"/>
</dbReference>
<feature type="domain" description="HTH crp-type" evidence="5">
    <location>
        <begin position="149"/>
        <end position="219"/>
    </location>
</feature>
<keyword evidence="2" id="KW-0238">DNA-binding</keyword>
<reference evidence="6 7" key="1">
    <citation type="submission" date="2018-06" db="EMBL/GenBank/DDBJ databases">
        <authorList>
            <person name="Strepis N."/>
        </authorList>
    </citation>
    <scope>NUCLEOTIDE SEQUENCE [LARGE SCALE GENOMIC DNA]</scope>
    <source>
        <strain evidence="6">LUCI</strain>
    </source>
</reference>
<feature type="domain" description="Cyclic nucleotide-binding" evidence="4">
    <location>
        <begin position="36"/>
        <end position="135"/>
    </location>
</feature>
<dbReference type="GO" id="GO:0005829">
    <property type="term" value="C:cytosol"/>
    <property type="evidence" value="ECO:0007669"/>
    <property type="project" value="TreeGrafter"/>
</dbReference>
<keyword evidence="7" id="KW-1185">Reference proteome</keyword>
<dbReference type="PROSITE" id="PS50042">
    <property type="entry name" value="CNMP_BINDING_3"/>
    <property type="match status" value="1"/>
</dbReference>
<evidence type="ECO:0000256" key="2">
    <source>
        <dbReference type="ARBA" id="ARBA00023125"/>
    </source>
</evidence>
<evidence type="ECO:0000259" key="4">
    <source>
        <dbReference type="PROSITE" id="PS50042"/>
    </source>
</evidence>
<dbReference type="InterPro" id="IPR012318">
    <property type="entry name" value="HTH_CRP"/>
</dbReference>
<keyword evidence="1" id="KW-0805">Transcription regulation</keyword>
<dbReference type="SMART" id="SM00100">
    <property type="entry name" value="cNMP"/>
    <property type="match status" value="1"/>
</dbReference>
<dbReference type="GO" id="GO:0003700">
    <property type="term" value="F:DNA-binding transcription factor activity"/>
    <property type="evidence" value="ECO:0007669"/>
    <property type="project" value="TreeGrafter"/>
</dbReference>
<dbReference type="InterPro" id="IPR036388">
    <property type="entry name" value="WH-like_DNA-bd_sf"/>
</dbReference>
<gene>
    <name evidence="6" type="ORF">LUCI_0121</name>
</gene>
<dbReference type="EMBL" id="UPPP01000051">
    <property type="protein sequence ID" value="VBB04915.1"/>
    <property type="molecule type" value="Genomic_DNA"/>
</dbReference>
<evidence type="ECO:0000313" key="6">
    <source>
        <dbReference type="EMBL" id="VBB04915.1"/>
    </source>
</evidence>
<dbReference type="InterPro" id="IPR000595">
    <property type="entry name" value="cNMP-bd_dom"/>
</dbReference>
<dbReference type="PROSITE" id="PS51063">
    <property type="entry name" value="HTH_CRP_2"/>
    <property type="match status" value="1"/>
</dbReference>
<evidence type="ECO:0000259" key="5">
    <source>
        <dbReference type="PROSITE" id="PS51063"/>
    </source>
</evidence>
<dbReference type="RefSeq" id="WP_207856756.1">
    <property type="nucleotide sequence ID" value="NZ_UPPP01000051.1"/>
</dbReference>
<dbReference type="PANTHER" id="PTHR24567">
    <property type="entry name" value="CRP FAMILY TRANSCRIPTIONAL REGULATORY PROTEIN"/>
    <property type="match status" value="1"/>
</dbReference>
<dbReference type="InterPro" id="IPR018490">
    <property type="entry name" value="cNMP-bd_dom_sf"/>
</dbReference>
<sequence>MNIHNIIQIMEREPEIYRMLKGCPYHLLQQWEIHSYTKGSMIGCQGEKQEYFYIIISGKVDIYIIAPNGKCYSQAIYEKGDYIGELELFDKLPYICSAKAIDDVLTFRIKRQYFLEWLEQDHNINNHILQTLCRKFYKLSLKAGEDILYPLRWRVCKYLLQIREEGKRTEQGIEVKVNKEKLSEKLAVTERSINRILSSLRESGILDIRNNCILIKSVEKLEEDLKNSCYD</sequence>
<dbReference type="CDD" id="cd00038">
    <property type="entry name" value="CAP_ED"/>
    <property type="match status" value="1"/>
</dbReference>
<dbReference type="InterPro" id="IPR014710">
    <property type="entry name" value="RmlC-like_jellyroll"/>
</dbReference>
<dbReference type="SUPFAM" id="SSF51206">
    <property type="entry name" value="cAMP-binding domain-like"/>
    <property type="match status" value="1"/>
</dbReference>